<organism evidence="2 3">
    <name type="scientific">Streptomyces yatensis</name>
    <dbReference type="NCBI Taxonomy" id="155177"/>
    <lineage>
        <taxon>Bacteria</taxon>
        <taxon>Bacillati</taxon>
        <taxon>Actinomycetota</taxon>
        <taxon>Actinomycetes</taxon>
        <taxon>Kitasatosporales</taxon>
        <taxon>Streptomycetaceae</taxon>
        <taxon>Streptomyces</taxon>
        <taxon>Streptomyces violaceusniger group</taxon>
    </lineage>
</organism>
<reference evidence="3" key="1">
    <citation type="journal article" date="2019" name="Int. J. Syst. Evol. Microbiol.">
        <title>The Global Catalogue of Microorganisms (GCM) 10K type strain sequencing project: providing services to taxonomists for standard genome sequencing and annotation.</title>
        <authorList>
            <consortium name="The Broad Institute Genomics Platform"/>
            <consortium name="The Broad Institute Genome Sequencing Center for Infectious Disease"/>
            <person name="Wu L."/>
            <person name="Ma J."/>
        </authorList>
    </citation>
    <scope>NUCLEOTIDE SEQUENCE [LARGE SCALE GENOMIC DNA]</scope>
    <source>
        <strain evidence="3">JCM 13244</strain>
    </source>
</reference>
<dbReference type="EMBL" id="BAAALR010000166">
    <property type="protein sequence ID" value="GAA1732999.1"/>
    <property type="molecule type" value="Genomic_DNA"/>
</dbReference>
<evidence type="ECO:0000256" key="1">
    <source>
        <dbReference type="SAM" id="MobiDB-lite"/>
    </source>
</evidence>
<comment type="caution">
    <text evidence="2">The sequence shown here is derived from an EMBL/GenBank/DDBJ whole genome shotgun (WGS) entry which is preliminary data.</text>
</comment>
<name>A0ABP4VSC5_9ACTN</name>
<protein>
    <recommendedName>
        <fullName evidence="4">DUF2493 domain-containing protein</fullName>
    </recommendedName>
</protein>
<evidence type="ECO:0000313" key="3">
    <source>
        <dbReference type="Proteomes" id="UP001499947"/>
    </source>
</evidence>
<dbReference type="RefSeq" id="WP_211121263.1">
    <property type="nucleotide sequence ID" value="NZ_BAAALR010000166.1"/>
</dbReference>
<accession>A0ABP4VSC5</accession>
<feature type="region of interest" description="Disordered" evidence="1">
    <location>
        <begin position="154"/>
        <end position="190"/>
    </location>
</feature>
<sequence length="190" mass="20852">MTDSHSRVLICGSRRWPWPDTITTLLDRAAGRHGNDLVVIEGAGTGAASAAHHWCTLHDLPAWRHRCHPLAPAPGRRTRTRCWSEAERNQRILHDEGPRLVIAFHENFHPAHPGSTNDMSRRALTLGVPVWLVPTADPDKGLWLHLSHYTCPPPPAPRPDQIEPTAVPPALPGANSARTHVQSCPAPTSS</sequence>
<proteinExistence type="predicted"/>
<evidence type="ECO:0000313" key="2">
    <source>
        <dbReference type="EMBL" id="GAA1732999.1"/>
    </source>
</evidence>
<evidence type="ECO:0008006" key="4">
    <source>
        <dbReference type="Google" id="ProtNLM"/>
    </source>
</evidence>
<keyword evidence="3" id="KW-1185">Reference proteome</keyword>
<gene>
    <name evidence="2" type="ORF">GCM10009680_86910</name>
</gene>
<dbReference type="Proteomes" id="UP001499947">
    <property type="component" value="Unassembled WGS sequence"/>
</dbReference>
<feature type="compositionally biased region" description="Polar residues" evidence="1">
    <location>
        <begin position="176"/>
        <end position="190"/>
    </location>
</feature>